<keyword evidence="1" id="KW-0812">Transmembrane</keyword>
<reference evidence="2 3" key="2">
    <citation type="submission" date="2023-11" db="EMBL/GenBank/DDBJ databases">
        <authorList>
            <person name="Lara A.C."/>
            <person name="Chronakova A."/>
        </authorList>
    </citation>
    <scope>NUCLEOTIDE SEQUENCE [LARGE SCALE GENOMIC DNA]</scope>
    <source>
        <strain evidence="2 3">BCCO 10_0798</strain>
    </source>
</reference>
<evidence type="ECO:0000256" key="1">
    <source>
        <dbReference type="SAM" id="Phobius"/>
    </source>
</evidence>
<keyword evidence="3" id="KW-1185">Reference proteome</keyword>
<feature type="transmembrane region" description="Helical" evidence="1">
    <location>
        <begin position="69"/>
        <end position="88"/>
    </location>
</feature>
<keyword evidence="1" id="KW-1133">Transmembrane helix</keyword>
<feature type="transmembrane region" description="Helical" evidence="1">
    <location>
        <begin position="40"/>
        <end position="63"/>
    </location>
</feature>
<dbReference type="RefSeq" id="WP_319987589.1">
    <property type="nucleotide sequence ID" value="NZ_JAXAVV010000017.1"/>
</dbReference>
<evidence type="ECO:0000313" key="2">
    <source>
        <dbReference type="EMBL" id="MDX8053788.1"/>
    </source>
</evidence>
<gene>
    <name evidence="2" type="ORF">SK571_30845</name>
</gene>
<dbReference type="Proteomes" id="UP001271792">
    <property type="component" value="Unassembled WGS sequence"/>
</dbReference>
<name>A0ABU4U0D5_9PSEU</name>
<keyword evidence="1" id="KW-0472">Membrane</keyword>
<reference evidence="2 3" key="1">
    <citation type="submission" date="2023-11" db="EMBL/GenBank/DDBJ databases">
        <title>Lentzea sokolovensis, sp. nov., Lentzea kristufkii, sp. nov., and Lentzea miocenensis, sp. nov., rare actinobacteria from Sokolov Coal Basin, Miocene lacustrine sediment, Czech Republic.</title>
        <authorList>
            <person name="Lara A."/>
            <person name="Kotroba L."/>
            <person name="Nouioui I."/>
            <person name="Neumann-Schaal M."/>
            <person name="Mast Y."/>
            <person name="Chronakova A."/>
        </authorList>
    </citation>
    <scope>NUCLEOTIDE SEQUENCE [LARGE SCALE GENOMIC DNA]</scope>
    <source>
        <strain evidence="2 3">BCCO 10_0798</strain>
    </source>
</reference>
<evidence type="ECO:0000313" key="3">
    <source>
        <dbReference type="Proteomes" id="UP001271792"/>
    </source>
</evidence>
<dbReference type="EMBL" id="JAXAVV010000017">
    <property type="protein sequence ID" value="MDX8053788.1"/>
    <property type="molecule type" value="Genomic_DNA"/>
</dbReference>
<sequence>MRGLECLMNESPVRYGSFSSGTEPVLWRPGLARERLRRRAVWCCLLPDAGLYALGGVLTLLVGVANRPVLVLVVAAGAVLVVVAVLIARYDYLRFGHDLSARTAAWRTDRGRGEWFFRGADFLDRGPVAAAALAAQVIDAVHLSHSGPAAPWIGQGHLDAVHRLAWDMLLALYQAPTAHEDLQPAIARLAFATAHIREANRRLHHAAATARTDDLLAHLTALHDVLPAAVTP</sequence>
<proteinExistence type="predicted"/>
<accession>A0ABU4U0D5</accession>
<protein>
    <submittedName>
        <fullName evidence="2">Uncharacterized protein</fullName>
    </submittedName>
</protein>
<organism evidence="2 3">
    <name type="scientific">Lentzea kristufekii</name>
    <dbReference type="NCBI Taxonomy" id="3095430"/>
    <lineage>
        <taxon>Bacteria</taxon>
        <taxon>Bacillati</taxon>
        <taxon>Actinomycetota</taxon>
        <taxon>Actinomycetes</taxon>
        <taxon>Pseudonocardiales</taxon>
        <taxon>Pseudonocardiaceae</taxon>
        <taxon>Lentzea</taxon>
    </lineage>
</organism>
<comment type="caution">
    <text evidence="2">The sequence shown here is derived from an EMBL/GenBank/DDBJ whole genome shotgun (WGS) entry which is preliminary data.</text>
</comment>